<dbReference type="STRING" id="641025.SAMN05421507_1016"/>
<sequence>MVVQAYNDLAIKKYGEFVSAINFATEQLAPLETLINRMKPGNALPGDWRVPRPDELRKELAKARKDLEDLKAHAVKYEIELKSREWRV</sequence>
<evidence type="ECO:0000313" key="3">
    <source>
        <dbReference type="Proteomes" id="UP000199691"/>
    </source>
</evidence>
<dbReference type="OrthoDB" id="3696695at2"/>
<dbReference type="EMBL" id="FNIX01000001">
    <property type="protein sequence ID" value="SDN70206.1"/>
    <property type="molecule type" value="Genomic_DNA"/>
</dbReference>
<dbReference type="RefSeq" id="WP_090094528.1">
    <property type="nucleotide sequence ID" value="NZ_FNIX01000001.1"/>
</dbReference>
<feature type="coiled-coil region" evidence="1">
    <location>
        <begin position="53"/>
        <end position="80"/>
    </location>
</feature>
<accession>A0A1H0DJM4</accession>
<name>A0A1H0DJM4_9PSEU</name>
<proteinExistence type="predicted"/>
<evidence type="ECO:0000313" key="2">
    <source>
        <dbReference type="EMBL" id="SDN70206.1"/>
    </source>
</evidence>
<protein>
    <submittedName>
        <fullName evidence="2">Uncharacterized protein</fullName>
    </submittedName>
</protein>
<dbReference type="AlphaFoldDB" id="A0A1H0DJM4"/>
<organism evidence="2 3">
    <name type="scientific">Lentzea jiangxiensis</name>
    <dbReference type="NCBI Taxonomy" id="641025"/>
    <lineage>
        <taxon>Bacteria</taxon>
        <taxon>Bacillati</taxon>
        <taxon>Actinomycetota</taxon>
        <taxon>Actinomycetes</taxon>
        <taxon>Pseudonocardiales</taxon>
        <taxon>Pseudonocardiaceae</taxon>
        <taxon>Lentzea</taxon>
    </lineage>
</organism>
<evidence type="ECO:0000256" key="1">
    <source>
        <dbReference type="SAM" id="Coils"/>
    </source>
</evidence>
<reference evidence="3" key="1">
    <citation type="submission" date="2016-10" db="EMBL/GenBank/DDBJ databases">
        <authorList>
            <person name="Varghese N."/>
            <person name="Submissions S."/>
        </authorList>
    </citation>
    <scope>NUCLEOTIDE SEQUENCE [LARGE SCALE GENOMIC DNA]</scope>
    <source>
        <strain evidence="3">CGMCC 4.6609</strain>
    </source>
</reference>
<keyword evidence="3" id="KW-1185">Reference proteome</keyword>
<dbReference type="Proteomes" id="UP000199691">
    <property type="component" value="Unassembled WGS sequence"/>
</dbReference>
<gene>
    <name evidence="2" type="ORF">SAMN05421507_1016</name>
</gene>
<keyword evidence="1" id="KW-0175">Coiled coil</keyword>